<dbReference type="InterPro" id="IPR027417">
    <property type="entry name" value="P-loop_NTPase"/>
</dbReference>
<sequence>MTSSFFTILLAYSSSFIKTCQAQNFHYYLLRVQWGPSVCSSAHCRISPQTEFTLHGLWPQNGTGSQPLDCKPQDKFSLVNVQNLQTDLIYYWPDLYTTTPRSNHRFWAHEWAEHGSCSGLDQYTFSNDALAVFRRIDFLAVLQLAHINPGGQYSPQTIVNAFSGYMGLDPPMLYCKRNSMGNQMNELRSLFERLSSMGCPKHLLDMQYRMHPKISCFPNLKFYQEKVLDAPNVKSQSYEKHYLPAWEVSKQKISIGIISPYATQVAAIQEKFGKI</sequence>
<evidence type="ECO:0000256" key="3">
    <source>
        <dbReference type="ARBA" id="ARBA00022759"/>
    </source>
</evidence>
<dbReference type="GO" id="GO:0003723">
    <property type="term" value="F:RNA binding"/>
    <property type="evidence" value="ECO:0007669"/>
    <property type="project" value="InterPro"/>
</dbReference>
<evidence type="ECO:0000256" key="1">
    <source>
        <dbReference type="ARBA" id="ARBA00007469"/>
    </source>
</evidence>
<dbReference type="Pfam" id="PF00445">
    <property type="entry name" value="Ribonuclease_T2"/>
    <property type="match status" value="1"/>
</dbReference>
<evidence type="ECO:0000256" key="4">
    <source>
        <dbReference type="ARBA" id="ARBA00022801"/>
    </source>
</evidence>
<dbReference type="Gene3D" id="3.40.50.300">
    <property type="entry name" value="P-loop containing nucleotide triphosphate hydrolases"/>
    <property type="match status" value="1"/>
</dbReference>
<comment type="similarity">
    <text evidence="1 6">Belongs to the RNase T2 family.</text>
</comment>
<keyword evidence="5" id="KW-0456">Lyase</keyword>
<gene>
    <name evidence="8" type="ORF">IFM89_038667</name>
</gene>
<proteinExistence type="inferred from homology"/>
<accession>A0A835I434</accession>
<dbReference type="GO" id="GO:0016787">
    <property type="term" value="F:hydrolase activity"/>
    <property type="evidence" value="ECO:0007669"/>
    <property type="project" value="UniProtKB-KW"/>
</dbReference>
<dbReference type="Proteomes" id="UP000631114">
    <property type="component" value="Unassembled WGS sequence"/>
</dbReference>
<keyword evidence="2" id="KW-0540">Nuclease</keyword>
<protein>
    <submittedName>
        <fullName evidence="8">Uncharacterized protein</fullName>
    </submittedName>
</protein>
<dbReference type="GO" id="GO:0033897">
    <property type="term" value="F:ribonuclease T2 activity"/>
    <property type="evidence" value="ECO:0007669"/>
    <property type="project" value="InterPro"/>
</dbReference>
<dbReference type="PANTHER" id="PTHR11240:SF75">
    <property type="entry name" value="RIBONUCLEASE 3"/>
    <property type="match status" value="1"/>
</dbReference>
<evidence type="ECO:0000313" key="8">
    <source>
        <dbReference type="EMBL" id="KAF9612245.1"/>
    </source>
</evidence>
<dbReference type="EMBL" id="JADFTS010000004">
    <property type="protein sequence ID" value="KAF9612245.1"/>
    <property type="molecule type" value="Genomic_DNA"/>
</dbReference>
<dbReference type="GO" id="GO:0005576">
    <property type="term" value="C:extracellular region"/>
    <property type="evidence" value="ECO:0007669"/>
    <property type="project" value="TreeGrafter"/>
</dbReference>
<evidence type="ECO:0000313" key="9">
    <source>
        <dbReference type="Proteomes" id="UP000631114"/>
    </source>
</evidence>
<dbReference type="SUPFAM" id="SSF55895">
    <property type="entry name" value="Ribonuclease Rh-like"/>
    <property type="match status" value="1"/>
</dbReference>
<dbReference type="PROSITE" id="PS00530">
    <property type="entry name" value="RNASE_T2_1"/>
    <property type="match status" value="1"/>
</dbReference>
<evidence type="ECO:0000256" key="6">
    <source>
        <dbReference type="RuleBase" id="RU004328"/>
    </source>
</evidence>
<keyword evidence="4" id="KW-0378">Hydrolase</keyword>
<keyword evidence="7" id="KW-0732">Signal</keyword>
<dbReference type="PANTHER" id="PTHR11240">
    <property type="entry name" value="RIBONUCLEASE T2"/>
    <property type="match status" value="1"/>
</dbReference>
<dbReference type="SUPFAM" id="SSF52540">
    <property type="entry name" value="P-loop containing nucleoside triphosphate hydrolases"/>
    <property type="match status" value="1"/>
</dbReference>
<keyword evidence="9" id="KW-1185">Reference proteome</keyword>
<organism evidence="8 9">
    <name type="scientific">Coptis chinensis</name>
    <dbReference type="NCBI Taxonomy" id="261450"/>
    <lineage>
        <taxon>Eukaryota</taxon>
        <taxon>Viridiplantae</taxon>
        <taxon>Streptophyta</taxon>
        <taxon>Embryophyta</taxon>
        <taxon>Tracheophyta</taxon>
        <taxon>Spermatophyta</taxon>
        <taxon>Magnoliopsida</taxon>
        <taxon>Ranunculales</taxon>
        <taxon>Ranunculaceae</taxon>
        <taxon>Coptidoideae</taxon>
        <taxon>Coptis</taxon>
    </lineage>
</organism>
<keyword evidence="3" id="KW-0255">Endonuclease</keyword>
<comment type="caution">
    <text evidence="8">The sequence shown here is derived from an EMBL/GenBank/DDBJ whole genome shotgun (WGS) entry which is preliminary data.</text>
</comment>
<name>A0A835I434_9MAGN</name>
<evidence type="ECO:0000256" key="7">
    <source>
        <dbReference type="SAM" id="SignalP"/>
    </source>
</evidence>
<reference evidence="8 9" key="1">
    <citation type="submission" date="2020-10" db="EMBL/GenBank/DDBJ databases">
        <title>The Coptis chinensis genome and diversification of protoberbering-type alkaloids.</title>
        <authorList>
            <person name="Wang B."/>
            <person name="Shu S."/>
            <person name="Song C."/>
            <person name="Liu Y."/>
        </authorList>
    </citation>
    <scope>NUCLEOTIDE SEQUENCE [LARGE SCALE GENOMIC DNA]</scope>
    <source>
        <strain evidence="8">HL-2020</strain>
        <tissue evidence="8">Leaf</tissue>
    </source>
</reference>
<feature type="signal peptide" evidence="7">
    <location>
        <begin position="1"/>
        <end position="22"/>
    </location>
</feature>
<dbReference type="InterPro" id="IPR001568">
    <property type="entry name" value="RNase_T2-like"/>
</dbReference>
<dbReference type="Gene3D" id="3.90.730.10">
    <property type="entry name" value="Ribonuclease T2-like"/>
    <property type="match status" value="1"/>
</dbReference>
<dbReference type="AlphaFoldDB" id="A0A835I434"/>
<dbReference type="OrthoDB" id="1726821at2759"/>
<feature type="chain" id="PRO_5032586839" evidence="7">
    <location>
        <begin position="23"/>
        <end position="275"/>
    </location>
</feature>
<evidence type="ECO:0000256" key="5">
    <source>
        <dbReference type="ARBA" id="ARBA00023239"/>
    </source>
</evidence>
<dbReference type="InterPro" id="IPR018188">
    <property type="entry name" value="RNase_T2_His_AS_1"/>
</dbReference>
<evidence type="ECO:0000256" key="2">
    <source>
        <dbReference type="ARBA" id="ARBA00022722"/>
    </source>
</evidence>
<dbReference type="GO" id="GO:0006401">
    <property type="term" value="P:RNA catabolic process"/>
    <property type="evidence" value="ECO:0007669"/>
    <property type="project" value="TreeGrafter"/>
</dbReference>
<dbReference type="InterPro" id="IPR036430">
    <property type="entry name" value="RNase_T2-like_sf"/>
</dbReference>